<dbReference type="EMBL" id="JAWZYT010000669">
    <property type="protein sequence ID" value="KAK4320442.1"/>
    <property type="molecule type" value="Genomic_DNA"/>
</dbReference>
<evidence type="ECO:0000313" key="2">
    <source>
        <dbReference type="EMBL" id="KAK4320442.1"/>
    </source>
</evidence>
<organism evidence="2 3">
    <name type="scientific">Petrolisthes manimaculis</name>
    <dbReference type="NCBI Taxonomy" id="1843537"/>
    <lineage>
        <taxon>Eukaryota</taxon>
        <taxon>Metazoa</taxon>
        <taxon>Ecdysozoa</taxon>
        <taxon>Arthropoda</taxon>
        <taxon>Crustacea</taxon>
        <taxon>Multicrustacea</taxon>
        <taxon>Malacostraca</taxon>
        <taxon>Eumalacostraca</taxon>
        <taxon>Eucarida</taxon>
        <taxon>Decapoda</taxon>
        <taxon>Pleocyemata</taxon>
        <taxon>Anomura</taxon>
        <taxon>Galatheoidea</taxon>
        <taxon>Porcellanidae</taxon>
        <taxon>Petrolisthes</taxon>
    </lineage>
</organism>
<sequence>MSPATSMPQQEDDITALGHTPSRIHQHPGSQHHKPKMVSLVRPVKVTNVNDCTMIRQEAKRVSQISCASQ</sequence>
<proteinExistence type="predicted"/>
<feature type="region of interest" description="Disordered" evidence="1">
    <location>
        <begin position="1"/>
        <end position="38"/>
    </location>
</feature>
<evidence type="ECO:0000256" key="1">
    <source>
        <dbReference type="SAM" id="MobiDB-lite"/>
    </source>
</evidence>
<reference evidence="2" key="1">
    <citation type="submission" date="2023-11" db="EMBL/GenBank/DDBJ databases">
        <title>Genome assemblies of two species of porcelain crab, Petrolisthes cinctipes and Petrolisthes manimaculis (Anomura: Porcellanidae).</title>
        <authorList>
            <person name="Angst P."/>
        </authorList>
    </citation>
    <scope>NUCLEOTIDE SEQUENCE</scope>
    <source>
        <strain evidence="2">PB745_02</strain>
        <tissue evidence="2">Gill</tissue>
    </source>
</reference>
<feature type="compositionally biased region" description="Basic residues" evidence="1">
    <location>
        <begin position="22"/>
        <end position="36"/>
    </location>
</feature>
<keyword evidence="3" id="KW-1185">Reference proteome</keyword>
<dbReference type="AlphaFoldDB" id="A0AAE1Q8F8"/>
<name>A0AAE1Q8F8_9EUCA</name>
<evidence type="ECO:0000313" key="3">
    <source>
        <dbReference type="Proteomes" id="UP001292094"/>
    </source>
</evidence>
<accession>A0AAE1Q8F8</accession>
<dbReference type="Proteomes" id="UP001292094">
    <property type="component" value="Unassembled WGS sequence"/>
</dbReference>
<comment type="caution">
    <text evidence="2">The sequence shown here is derived from an EMBL/GenBank/DDBJ whole genome shotgun (WGS) entry which is preliminary data.</text>
</comment>
<gene>
    <name evidence="2" type="ORF">Pmani_008701</name>
</gene>
<protein>
    <submittedName>
        <fullName evidence="2">Uncharacterized protein</fullName>
    </submittedName>
</protein>